<evidence type="ECO:0000313" key="2">
    <source>
        <dbReference type="EMBL" id="CEP17464.1"/>
    </source>
</evidence>
<dbReference type="Proteomes" id="UP000054107">
    <property type="component" value="Unassembled WGS sequence"/>
</dbReference>
<feature type="compositionally biased region" description="Basic and acidic residues" evidence="1">
    <location>
        <begin position="72"/>
        <end position="91"/>
    </location>
</feature>
<keyword evidence="3" id="KW-1185">Reference proteome</keyword>
<feature type="region of interest" description="Disordered" evidence="1">
    <location>
        <begin position="65"/>
        <end position="91"/>
    </location>
</feature>
<proteinExistence type="predicted"/>
<accession>A0A0B7NR61</accession>
<dbReference type="EMBL" id="LN733664">
    <property type="protein sequence ID" value="CEP17464.1"/>
    <property type="molecule type" value="Genomic_DNA"/>
</dbReference>
<evidence type="ECO:0000313" key="3">
    <source>
        <dbReference type="Proteomes" id="UP000054107"/>
    </source>
</evidence>
<dbReference type="OrthoDB" id="2213666at2759"/>
<organism evidence="2 3">
    <name type="scientific">Parasitella parasitica</name>
    <dbReference type="NCBI Taxonomy" id="35722"/>
    <lineage>
        <taxon>Eukaryota</taxon>
        <taxon>Fungi</taxon>
        <taxon>Fungi incertae sedis</taxon>
        <taxon>Mucoromycota</taxon>
        <taxon>Mucoromycotina</taxon>
        <taxon>Mucoromycetes</taxon>
        <taxon>Mucorales</taxon>
        <taxon>Mucorineae</taxon>
        <taxon>Mucoraceae</taxon>
        <taxon>Parasitella</taxon>
    </lineage>
</organism>
<dbReference type="AlphaFoldDB" id="A0A0B7NR61"/>
<protein>
    <submittedName>
        <fullName evidence="2">Uncharacterized protein</fullName>
    </submittedName>
</protein>
<name>A0A0B7NR61_9FUNG</name>
<gene>
    <name evidence="2" type="primary">PARPA_11761.1 scaffold 44490</name>
</gene>
<sequence>MNSWDYFSTLLGLDYVFRFIQNLLYTWPPPKVVITYFTAKLPRSSISLSTRKSGVRAMSSERYNEEEDIEYDNGKDASNKTKAKTLSEHTTDSSCGSKVMIIMQ</sequence>
<reference evidence="2 3" key="1">
    <citation type="submission" date="2014-09" db="EMBL/GenBank/DDBJ databases">
        <authorList>
            <person name="Ellenberger Sabrina"/>
        </authorList>
    </citation>
    <scope>NUCLEOTIDE SEQUENCE [LARGE SCALE GENOMIC DNA]</scope>
    <source>
        <strain evidence="2 3">CBS 412.66</strain>
    </source>
</reference>
<evidence type="ECO:0000256" key="1">
    <source>
        <dbReference type="SAM" id="MobiDB-lite"/>
    </source>
</evidence>